<dbReference type="Proteomes" id="UP000030693">
    <property type="component" value="Unassembled WGS sequence"/>
</dbReference>
<feature type="compositionally biased region" description="Pro residues" evidence="1">
    <location>
        <begin position="187"/>
        <end position="216"/>
    </location>
</feature>
<evidence type="ECO:0000313" key="3">
    <source>
        <dbReference type="Proteomes" id="UP000030693"/>
    </source>
</evidence>
<proteinExistence type="predicted"/>
<feature type="compositionally biased region" description="Basic and acidic residues" evidence="1">
    <location>
        <begin position="7"/>
        <end position="31"/>
    </location>
</feature>
<feature type="compositionally biased region" description="Acidic residues" evidence="1">
    <location>
        <begin position="390"/>
        <end position="399"/>
    </location>
</feature>
<evidence type="ECO:0000256" key="1">
    <source>
        <dbReference type="SAM" id="MobiDB-lite"/>
    </source>
</evidence>
<name>A0A058Z800_FONAL</name>
<feature type="region of interest" description="Disordered" evidence="1">
    <location>
        <begin position="1"/>
        <end position="31"/>
    </location>
</feature>
<gene>
    <name evidence="2" type="ORF">H696_02576</name>
</gene>
<evidence type="ECO:0000313" key="2">
    <source>
        <dbReference type="EMBL" id="KCV70246.1"/>
    </source>
</evidence>
<reference evidence="2" key="1">
    <citation type="submission" date="2013-04" db="EMBL/GenBank/DDBJ databases">
        <title>The Genome Sequence of Fonticula alba ATCC 38817.</title>
        <authorList>
            <consortium name="The Broad Institute Genomics Platform"/>
            <person name="Russ C."/>
            <person name="Cuomo C."/>
            <person name="Burger G."/>
            <person name="Gray M.W."/>
            <person name="Holland P.W.H."/>
            <person name="King N."/>
            <person name="Lang F.B.F."/>
            <person name="Roger A.J."/>
            <person name="Ruiz-Trillo I."/>
            <person name="Brown M."/>
            <person name="Walker B."/>
            <person name="Young S."/>
            <person name="Zeng Q."/>
            <person name="Gargeya S."/>
            <person name="Fitzgerald M."/>
            <person name="Haas B."/>
            <person name="Abouelleil A."/>
            <person name="Allen A.W."/>
            <person name="Alvarado L."/>
            <person name="Arachchi H.M."/>
            <person name="Berlin A.M."/>
            <person name="Chapman S.B."/>
            <person name="Gainer-Dewar J."/>
            <person name="Goldberg J."/>
            <person name="Griggs A."/>
            <person name="Gujja S."/>
            <person name="Hansen M."/>
            <person name="Howarth C."/>
            <person name="Imamovic A."/>
            <person name="Ireland A."/>
            <person name="Larimer J."/>
            <person name="McCowan C."/>
            <person name="Murphy C."/>
            <person name="Pearson M."/>
            <person name="Poon T.W."/>
            <person name="Priest M."/>
            <person name="Roberts A."/>
            <person name="Saif S."/>
            <person name="Shea T."/>
            <person name="Sisk P."/>
            <person name="Sykes S."/>
            <person name="Wortman J."/>
            <person name="Nusbaum C."/>
            <person name="Birren B."/>
        </authorList>
    </citation>
    <scope>NUCLEOTIDE SEQUENCE [LARGE SCALE GENOMIC DNA]</scope>
    <source>
        <strain evidence="2">ATCC 38817</strain>
    </source>
</reference>
<keyword evidence="3" id="KW-1185">Reference proteome</keyword>
<dbReference type="OMA" id="VETISAW"/>
<dbReference type="AlphaFoldDB" id="A0A058Z800"/>
<dbReference type="EMBL" id="KB932204">
    <property type="protein sequence ID" value="KCV70246.1"/>
    <property type="molecule type" value="Genomic_DNA"/>
</dbReference>
<dbReference type="STRING" id="691883.A0A058Z800"/>
<protein>
    <submittedName>
        <fullName evidence="2">Uncharacterized protein</fullName>
    </submittedName>
</protein>
<sequence>MKALNPADRERKRQADREKAKNRDRRKKDAVIKKHRDEVQDLRREIELWQRNNKSSPNYEEHLRTLRLQLHELVDAKKKEGIDLDRFGNHISAVKINWTHKTDSSILNAQEAQRARRHQAHARGVETISAWADDASQLDRSSSDSDNDGGEEDLPPMPSMPPDNGEDDLPPMPAGPALPHGAGLAPPNLPGFPPPSGPGMAGMPPPPPPQMPPWNPALPYGLAPAGGGPLPPPFPPFPPAGPPPMAAGGPPVPQMPPPGVGGGYYQPPMSGPPAPVAMAPLPLPVPAPGSSVAAAPLRVPPRPGSAPSVVASSAPVPKARTQVTGLVPANVMAMRRAGGVVPPAKRTAAQKAMIANLKTTMARQAPAPSPTASAQPTDTDATAKPTTVSQEDEATYEDFMAEMAGLI</sequence>
<dbReference type="GeneID" id="20527301"/>
<accession>A0A058Z800</accession>
<feature type="compositionally biased region" description="Pro residues" evidence="1">
    <location>
        <begin position="229"/>
        <end position="254"/>
    </location>
</feature>
<feature type="region of interest" description="Disordered" evidence="1">
    <location>
        <begin position="362"/>
        <end position="399"/>
    </location>
</feature>
<feature type="compositionally biased region" description="Low complexity" evidence="1">
    <location>
        <begin position="364"/>
        <end position="387"/>
    </location>
</feature>
<feature type="compositionally biased region" description="Acidic residues" evidence="1">
    <location>
        <begin position="145"/>
        <end position="154"/>
    </location>
</feature>
<feature type="compositionally biased region" description="Low complexity" evidence="1">
    <location>
        <begin position="177"/>
        <end position="186"/>
    </location>
</feature>
<feature type="region of interest" description="Disordered" evidence="1">
    <location>
        <begin position="110"/>
        <end position="254"/>
    </location>
</feature>
<dbReference type="RefSeq" id="XP_009494762.1">
    <property type="nucleotide sequence ID" value="XM_009496487.1"/>
</dbReference>
<organism evidence="2">
    <name type="scientific">Fonticula alba</name>
    <name type="common">Slime mold</name>
    <dbReference type="NCBI Taxonomy" id="691883"/>
    <lineage>
        <taxon>Eukaryota</taxon>
        <taxon>Rotosphaerida</taxon>
        <taxon>Fonticulaceae</taxon>
        <taxon>Fonticula</taxon>
    </lineage>
</organism>